<dbReference type="AlphaFoldDB" id="A0A1V2ZWH4"/>
<dbReference type="RefSeq" id="WP_018946800.1">
    <property type="nucleotide sequence ID" value="NZ_MUZR01000050.1"/>
</dbReference>
<comment type="caution">
    <text evidence="5">The sequence shown here is derived from an EMBL/GenBank/DDBJ whole genome shotgun (WGS) entry which is preliminary data.</text>
</comment>
<gene>
    <name evidence="5" type="ORF">B1A74_11045</name>
</gene>
<proteinExistence type="inferred from homology"/>
<evidence type="ECO:0000256" key="3">
    <source>
        <dbReference type="RuleBase" id="RU003860"/>
    </source>
</evidence>
<dbReference type="PIRSF" id="PIRSF003113">
    <property type="entry name" value="BolA"/>
    <property type="match status" value="1"/>
</dbReference>
<dbReference type="EMBL" id="MUZR01000050">
    <property type="protein sequence ID" value="OOC09416.1"/>
    <property type="molecule type" value="Genomic_DNA"/>
</dbReference>
<feature type="region of interest" description="Disordered" evidence="4">
    <location>
        <begin position="87"/>
        <end position="107"/>
    </location>
</feature>
<dbReference type="Proteomes" id="UP000189177">
    <property type="component" value="Unassembled WGS sequence"/>
</dbReference>
<dbReference type="InterPro" id="IPR002634">
    <property type="entry name" value="BolA"/>
</dbReference>
<name>A0A1V2ZWH4_9GAMM</name>
<dbReference type="GO" id="GO:1990229">
    <property type="term" value="C:iron-sulfur cluster assembly complex"/>
    <property type="evidence" value="ECO:0007669"/>
    <property type="project" value="UniProtKB-ARBA"/>
</dbReference>
<dbReference type="GO" id="GO:0006351">
    <property type="term" value="P:DNA-templated transcription"/>
    <property type="evidence" value="ECO:0007669"/>
    <property type="project" value="TreeGrafter"/>
</dbReference>
<dbReference type="FunFam" id="3.30.300.90:FF:000001">
    <property type="entry name" value="Transcriptional regulator BolA"/>
    <property type="match status" value="1"/>
</dbReference>
<evidence type="ECO:0000313" key="6">
    <source>
        <dbReference type="Proteomes" id="UP000189177"/>
    </source>
</evidence>
<accession>A0A1V2ZWH4</accession>
<dbReference type="PANTHER" id="PTHR46229">
    <property type="entry name" value="BOLA TRANSCRIPTION REGULATOR"/>
    <property type="match status" value="1"/>
</dbReference>
<dbReference type="PANTHER" id="PTHR46229:SF2">
    <property type="entry name" value="BOLA-LIKE PROTEIN 1"/>
    <property type="match status" value="1"/>
</dbReference>
<evidence type="ECO:0000256" key="4">
    <source>
        <dbReference type="SAM" id="MobiDB-lite"/>
    </source>
</evidence>
<dbReference type="GO" id="GO:0005829">
    <property type="term" value="C:cytosol"/>
    <property type="evidence" value="ECO:0007669"/>
    <property type="project" value="TreeGrafter"/>
</dbReference>
<evidence type="ECO:0000256" key="2">
    <source>
        <dbReference type="ARBA" id="ARBA00074073"/>
    </source>
</evidence>
<keyword evidence="6" id="KW-1185">Reference proteome</keyword>
<dbReference type="STRING" id="252474.B1A74_11045"/>
<reference evidence="5 6" key="1">
    <citation type="submission" date="2017-02" db="EMBL/GenBank/DDBJ databases">
        <title>Genomic diversity within the haloalkaliphilic genus Thioalkalivibrio.</title>
        <authorList>
            <person name="Ahn A.-C."/>
            <person name="Meier-Kolthoff J."/>
            <person name="Overmars L."/>
            <person name="Richter M."/>
            <person name="Woyke T."/>
            <person name="Sorokin D.Y."/>
            <person name="Muyzer G."/>
        </authorList>
    </citation>
    <scope>NUCLEOTIDE SEQUENCE [LARGE SCALE GENOMIC DNA]</scope>
    <source>
        <strain evidence="5 6">HL17</strain>
    </source>
</reference>
<comment type="similarity">
    <text evidence="1 3">Belongs to the BolA/IbaG family.</text>
</comment>
<organism evidence="5 6">
    <name type="scientific">Thioalkalivibrio halophilus</name>
    <dbReference type="NCBI Taxonomy" id="252474"/>
    <lineage>
        <taxon>Bacteria</taxon>
        <taxon>Pseudomonadati</taxon>
        <taxon>Pseudomonadota</taxon>
        <taxon>Gammaproteobacteria</taxon>
        <taxon>Chromatiales</taxon>
        <taxon>Ectothiorhodospiraceae</taxon>
        <taxon>Thioalkalivibrio</taxon>
    </lineage>
</organism>
<evidence type="ECO:0000313" key="5">
    <source>
        <dbReference type="EMBL" id="OOC09416.1"/>
    </source>
</evidence>
<dbReference type="InterPro" id="IPR036065">
    <property type="entry name" value="BolA-like_sf"/>
</dbReference>
<dbReference type="InterPro" id="IPR050961">
    <property type="entry name" value="BolA/IbaG_stress_morph_reg"/>
</dbReference>
<evidence type="ECO:0000256" key="1">
    <source>
        <dbReference type="ARBA" id="ARBA00005578"/>
    </source>
</evidence>
<dbReference type="OrthoDB" id="9801469at2"/>
<dbReference type="Gene3D" id="3.30.300.90">
    <property type="entry name" value="BolA-like"/>
    <property type="match status" value="1"/>
</dbReference>
<sequence>MSMQEQITAKLEAEFEPVHLAVENESHMHNVPPGSESHFKVTIVSEAFRDQKLVARHRMVNRTLADELAGGIHALALHTLDPDQWFERAGQIPDSPPCEGGDGGAKA</sequence>
<dbReference type="Pfam" id="PF01722">
    <property type="entry name" value="BolA"/>
    <property type="match status" value="1"/>
</dbReference>
<dbReference type="SUPFAM" id="SSF82657">
    <property type="entry name" value="BolA-like"/>
    <property type="match status" value="1"/>
</dbReference>
<protein>
    <recommendedName>
        <fullName evidence="2">DNA-binding transcriptional regulator BolA</fullName>
    </recommendedName>
</protein>